<proteinExistence type="predicted"/>
<protein>
    <submittedName>
        <fullName evidence="1">Uncharacterized protein</fullName>
    </submittedName>
</protein>
<gene>
    <name evidence="1" type="ORF">GLOTRDRAFT_132732</name>
</gene>
<sequence>MPPSPPVAMWFLYNTHFTEVTCPKYMRSYVSSSRTDLERHLKDHRGLLTAAPPILSPTIIIQDLDADTQETRALPESDPQGELSSMSIWHKMCAPAWSLVSAPQDFACPNLD</sequence>
<keyword evidence="2" id="KW-1185">Reference proteome</keyword>
<dbReference type="HOGENOM" id="CLU_2146127_0_0_1"/>
<organism evidence="1 2">
    <name type="scientific">Gloeophyllum trabeum (strain ATCC 11539 / FP-39264 / Madison 617)</name>
    <name type="common">Brown rot fungus</name>
    <dbReference type="NCBI Taxonomy" id="670483"/>
    <lineage>
        <taxon>Eukaryota</taxon>
        <taxon>Fungi</taxon>
        <taxon>Dikarya</taxon>
        <taxon>Basidiomycota</taxon>
        <taxon>Agaricomycotina</taxon>
        <taxon>Agaricomycetes</taxon>
        <taxon>Gloeophyllales</taxon>
        <taxon>Gloeophyllaceae</taxon>
        <taxon>Gloeophyllum</taxon>
    </lineage>
</organism>
<accession>S7PWJ3</accession>
<dbReference type="EMBL" id="KB469309">
    <property type="protein sequence ID" value="EPQ51923.1"/>
    <property type="molecule type" value="Genomic_DNA"/>
</dbReference>
<dbReference type="RefSeq" id="XP_007869796.1">
    <property type="nucleotide sequence ID" value="XM_007871605.1"/>
</dbReference>
<evidence type="ECO:0000313" key="2">
    <source>
        <dbReference type="Proteomes" id="UP000030669"/>
    </source>
</evidence>
<dbReference type="KEGG" id="gtr:GLOTRDRAFT_132732"/>
<evidence type="ECO:0000313" key="1">
    <source>
        <dbReference type="EMBL" id="EPQ51923.1"/>
    </source>
</evidence>
<dbReference type="AlphaFoldDB" id="S7PWJ3"/>
<name>S7PWJ3_GLOTA</name>
<reference evidence="1 2" key="1">
    <citation type="journal article" date="2012" name="Science">
        <title>The Paleozoic origin of enzymatic lignin decomposition reconstructed from 31 fungal genomes.</title>
        <authorList>
            <person name="Floudas D."/>
            <person name="Binder M."/>
            <person name="Riley R."/>
            <person name="Barry K."/>
            <person name="Blanchette R.A."/>
            <person name="Henrissat B."/>
            <person name="Martinez A.T."/>
            <person name="Otillar R."/>
            <person name="Spatafora J.W."/>
            <person name="Yadav J.S."/>
            <person name="Aerts A."/>
            <person name="Benoit I."/>
            <person name="Boyd A."/>
            <person name="Carlson A."/>
            <person name="Copeland A."/>
            <person name="Coutinho P.M."/>
            <person name="de Vries R.P."/>
            <person name="Ferreira P."/>
            <person name="Findley K."/>
            <person name="Foster B."/>
            <person name="Gaskell J."/>
            <person name="Glotzer D."/>
            <person name="Gorecki P."/>
            <person name="Heitman J."/>
            <person name="Hesse C."/>
            <person name="Hori C."/>
            <person name="Igarashi K."/>
            <person name="Jurgens J.A."/>
            <person name="Kallen N."/>
            <person name="Kersten P."/>
            <person name="Kohler A."/>
            <person name="Kuees U."/>
            <person name="Kumar T.K.A."/>
            <person name="Kuo A."/>
            <person name="LaButti K."/>
            <person name="Larrondo L.F."/>
            <person name="Lindquist E."/>
            <person name="Ling A."/>
            <person name="Lombard V."/>
            <person name="Lucas S."/>
            <person name="Lundell T."/>
            <person name="Martin R."/>
            <person name="McLaughlin D.J."/>
            <person name="Morgenstern I."/>
            <person name="Morin E."/>
            <person name="Murat C."/>
            <person name="Nagy L.G."/>
            <person name="Nolan M."/>
            <person name="Ohm R.A."/>
            <person name="Patyshakuliyeva A."/>
            <person name="Rokas A."/>
            <person name="Ruiz-Duenas F.J."/>
            <person name="Sabat G."/>
            <person name="Salamov A."/>
            <person name="Samejima M."/>
            <person name="Schmutz J."/>
            <person name="Slot J.C."/>
            <person name="St John F."/>
            <person name="Stenlid J."/>
            <person name="Sun H."/>
            <person name="Sun S."/>
            <person name="Syed K."/>
            <person name="Tsang A."/>
            <person name="Wiebenga A."/>
            <person name="Young D."/>
            <person name="Pisabarro A."/>
            <person name="Eastwood D.C."/>
            <person name="Martin F."/>
            <person name="Cullen D."/>
            <person name="Grigoriev I.V."/>
            <person name="Hibbett D.S."/>
        </authorList>
    </citation>
    <scope>NUCLEOTIDE SEQUENCE [LARGE SCALE GENOMIC DNA]</scope>
    <source>
        <strain evidence="1 2">ATCC 11539</strain>
    </source>
</reference>
<dbReference type="GeneID" id="19302564"/>
<dbReference type="Proteomes" id="UP000030669">
    <property type="component" value="Unassembled WGS sequence"/>
</dbReference>